<keyword evidence="2 7" id="KW-0808">Transferase</keyword>
<evidence type="ECO:0000256" key="5">
    <source>
        <dbReference type="SAM" id="MobiDB-lite"/>
    </source>
</evidence>
<reference evidence="7" key="1">
    <citation type="journal article" date="2021" name="PeerJ">
        <title>Extensive microbial diversity within the chicken gut microbiome revealed by metagenomics and culture.</title>
        <authorList>
            <person name="Gilroy R."/>
            <person name="Ravi A."/>
            <person name="Getino M."/>
            <person name="Pursley I."/>
            <person name="Horton D.L."/>
            <person name="Alikhan N.F."/>
            <person name="Baker D."/>
            <person name="Gharbi K."/>
            <person name="Hall N."/>
            <person name="Watson M."/>
            <person name="Adriaenssens E.M."/>
            <person name="Foster-Nyarko E."/>
            <person name="Jarju S."/>
            <person name="Secka A."/>
            <person name="Antonio M."/>
            <person name="Oren A."/>
            <person name="Chaudhuri R.R."/>
            <person name="La Ragione R."/>
            <person name="Hildebrand F."/>
            <person name="Pallen M.J."/>
        </authorList>
    </citation>
    <scope>NUCLEOTIDE SEQUENCE</scope>
    <source>
        <strain evidence="7">ChiHjej13B12-9602</strain>
    </source>
</reference>
<dbReference type="Gene3D" id="3.30.2130.30">
    <property type="match status" value="1"/>
</dbReference>
<dbReference type="PROSITE" id="PS51165">
    <property type="entry name" value="THUMP"/>
    <property type="match status" value="1"/>
</dbReference>
<dbReference type="EMBL" id="DYUZ01000023">
    <property type="protein sequence ID" value="HJG37349.1"/>
    <property type="molecule type" value="Genomic_DNA"/>
</dbReference>
<dbReference type="EC" id="2.1.1.173" evidence="7"/>
<keyword evidence="1 7" id="KW-0489">Methyltransferase</keyword>
<evidence type="ECO:0000256" key="4">
    <source>
        <dbReference type="PROSITE-ProRule" id="PRU00529"/>
    </source>
</evidence>
<evidence type="ECO:0000313" key="8">
    <source>
        <dbReference type="Proteomes" id="UP000753256"/>
    </source>
</evidence>
<dbReference type="Pfam" id="PF02926">
    <property type="entry name" value="THUMP"/>
    <property type="match status" value="1"/>
</dbReference>
<dbReference type="NCBIfam" id="NF008748">
    <property type="entry name" value="PRK11783.1"/>
    <property type="match status" value="1"/>
</dbReference>
<dbReference type="RefSeq" id="WP_273190078.1">
    <property type="nucleotide sequence ID" value="NZ_DYUZ01000023.1"/>
</dbReference>
<evidence type="ECO:0000256" key="3">
    <source>
        <dbReference type="ARBA" id="ARBA00022691"/>
    </source>
</evidence>
<dbReference type="SUPFAM" id="SSF53335">
    <property type="entry name" value="S-adenosyl-L-methionine-dependent methyltransferases"/>
    <property type="match status" value="1"/>
</dbReference>
<dbReference type="GO" id="GO:0003723">
    <property type="term" value="F:RNA binding"/>
    <property type="evidence" value="ECO:0007669"/>
    <property type="project" value="UniProtKB-UniRule"/>
</dbReference>
<evidence type="ECO:0000256" key="1">
    <source>
        <dbReference type="ARBA" id="ARBA00022603"/>
    </source>
</evidence>
<dbReference type="AlphaFoldDB" id="A0A921IW59"/>
<dbReference type="Pfam" id="PF22020">
    <property type="entry name" value="RlmL_1st"/>
    <property type="match status" value="1"/>
</dbReference>
<sequence>MEFYASCPSGFERALAIELKALGCRRVRPLAGRVSFEGDLADAYRPCLESRLASRINAVVARFHCATADDLYDGMYAIAWERLLRRSSTVLVSAQGSNDALRNTRFIAQCAKDGLVDRMLDETGAKPESMMRDADVHVAVTVRGDRASVGIDLCGEPLFKRHHHAMDDASRRLRSDYAALVLAEGEWTRHCQGAGEPNAASLLICAGDVADSLVFEAASELAGIKPGSGRARWGFQELLNYDAAAWAQIKAGDADRPARGRILLLGEDAAMTPERQAMLDSIGARRFVETISPRQDALAKAVRRFAAEEERRGNLGPRAHIVCDLTANAPARLARAIGQALLAEAACRDAGVAVRVITVGADVSSALAIGRAVQSNHTLPMGSDEITLTVLDEVPVSDDAHELPSVDVASGRPVPVLLPESEQFARRLIKVARLRRRWADREGVSCYRVYDADLPDYAVAIDLYIGSERTPGRWLVVAEYAAPRSVEAGMAQARMLDILAIAPRVLDVELDHVHAKTRMRSRGGSQYAQATGQGSGHARTDRRGLPRICEGGLTFIVNFDDYLDTGIFLDHRVTRDLVRTYARDAKTFLNLFAYTGTATCYAADGGAIETTTVDLSNTYLEWARDNMRLNGFAGQKHRFIRADVLTWIERQLRRSERWDLIFCDPPTFSNSTKMGGRTFDVQRDHVELVSALAHLLTPQGRAIFSCNLRRFKPDLEELRRRGVNLIDITERTIPEDFARNKRIHRCYVVERI</sequence>
<feature type="domain" description="THUMP" evidence="6">
    <location>
        <begin position="42"/>
        <end position="153"/>
    </location>
</feature>
<dbReference type="SMART" id="SM00981">
    <property type="entry name" value="THUMP"/>
    <property type="match status" value="1"/>
</dbReference>
<reference evidence="7" key="2">
    <citation type="submission" date="2021-09" db="EMBL/GenBank/DDBJ databases">
        <authorList>
            <person name="Gilroy R."/>
        </authorList>
    </citation>
    <scope>NUCLEOTIDE SEQUENCE</scope>
    <source>
        <strain evidence="7">ChiHjej13B12-9602</strain>
    </source>
</reference>
<dbReference type="PANTHER" id="PTHR43042">
    <property type="entry name" value="SAM-DEPENDENT METHYLTRANSFERASE"/>
    <property type="match status" value="1"/>
</dbReference>
<dbReference type="EC" id="2.1.1.264" evidence="7"/>
<name>A0A921IW59_9ACTN</name>
<organism evidence="7 8">
    <name type="scientific">Enorma phocaeensis</name>
    <dbReference type="NCBI Taxonomy" id="1871019"/>
    <lineage>
        <taxon>Bacteria</taxon>
        <taxon>Bacillati</taxon>
        <taxon>Actinomycetota</taxon>
        <taxon>Coriobacteriia</taxon>
        <taxon>Coriobacteriales</taxon>
        <taxon>Coriobacteriaceae</taxon>
        <taxon>Enorma</taxon>
    </lineage>
</organism>
<keyword evidence="3" id="KW-0949">S-adenosyl-L-methionine</keyword>
<dbReference type="GO" id="GO:0005737">
    <property type="term" value="C:cytoplasm"/>
    <property type="evidence" value="ECO:0007669"/>
    <property type="project" value="InterPro"/>
</dbReference>
<gene>
    <name evidence="7" type="primary">rlmKL</name>
    <name evidence="7" type="ORF">K8V70_05750</name>
</gene>
<evidence type="ECO:0000313" key="7">
    <source>
        <dbReference type="EMBL" id="HJG37349.1"/>
    </source>
</evidence>
<dbReference type="CDD" id="cd02440">
    <property type="entry name" value="AdoMet_MTases"/>
    <property type="match status" value="1"/>
</dbReference>
<dbReference type="CDD" id="cd11715">
    <property type="entry name" value="THUMP_AdoMetMT"/>
    <property type="match status" value="1"/>
</dbReference>
<dbReference type="PANTHER" id="PTHR43042:SF3">
    <property type="entry name" value="RIBOSOMAL RNA LARGE SUBUNIT METHYLTRANSFERASE YWBD-RELATED"/>
    <property type="match status" value="1"/>
</dbReference>
<dbReference type="PIRSF" id="PIRSF037618">
    <property type="entry name" value="RNA_Mtase_bacteria_prd"/>
    <property type="match status" value="1"/>
</dbReference>
<protein>
    <submittedName>
        <fullName evidence="7">Bifunctional 23S rRNA (Guanine(2069)-N(7))-methyltransferase RlmK/23S rRNA (Guanine(2445)-N(2))-methyltransferase RlmL</fullName>
        <ecNumber evidence="7">2.1.1.173</ecNumber>
        <ecNumber evidence="7">2.1.1.264</ecNumber>
    </submittedName>
</protein>
<accession>A0A921IW59</accession>
<dbReference type="InterPro" id="IPR004114">
    <property type="entry name" value="THUMP_dom"/>
</dbReference>
<dbReference type="InterPro" id="IPR029063">
    <property type="entry name" value="SAM-dependent_MTases_sf"/>
</dbReference>
<evidence type="ECO:0000259" key="6">
    <source>
        <dbReference type="PROSITE" id="PS51165"/>
    </source>
</evidence>
<dbReference type="Gene3D" id="3.30.750.80">
    <property type="entry name" value="RNA methyltransferase domain (HRMD) like"/>
    <property type="match status" value="1"/>
</dbReference>
<comment type="caution">
    <text evidence="7">The sequence shown here is derived from an EMBL/GenBank/DDBJ whole genome shotgun (WGS) entry which is preliminary data.</text>
</comment>
<dbReference type="Pfam" id="PF10672">
    <property type="entry name" value="Methyltrans_SAM"/>
    <property type="match status" value="1"/>
</dbReference>
<dbReference type="InterPro" id="IPR054170">
    <property type="entry name" value="RlmL_1st"/>
</dbReference>
<keyword evidence="4" id="KW-0694">RNA-binding</keyword>
<dbReference type="Proteomes" id="UP000753256">
    <property type="component" value="Unassembled WGS sequence"/>
</dbReference>
<evidence type="ECO:0000256" key="2">
    <source>
        <dbReference type="ARBA" id="ARBA00022679"/>
    </source>
</evidence>
<feature type="region of interest" description="Disordered" evidence="5">
    <location>
        <begin position="517"/>
        <end position="543"/>
    </location>
</feature>
<proteinExistence type="predicted"/>
<dbReference type="InterPro" id="IPR019614">
    <property type="entry name" value="SAM-dep_methyl-trfase"/>
</dbReference>
<dbReference type="Gene3D" id="3.40.50.150">
    <property type="entry name" value="Vaccinia Virus protein VP39"/>
    <property type="match status" value="1"/>
</dbReference>
<dbReference type="InterPro" id="IPR017244">
    <property type="entry name" value="23SrRNA_methyltr_KL"/>
</dbReference>
<feature type="compositionally biased region" description="Polar residues" evidence="5">
    <location>
        <begin position="523"/>
        <end position="532"/>
    </location>
</feature>
<dbReference type="GO" id="GO:0052915">
    <property type="term" value="F:23S rRNA (guanine(2445)-N(2))-methyltransferase activity"/>
    <property type="evidence" value="ECO:0007669"/>
    <property type="project" value="UniProtKB-EC"/>
</dbReference>